<gene>
    <name evidence="2" type="ORF">Plo01_26670</name>
</gene>
<organism evidence="2 3">
    <name type="scientific">Planobispora longispora</name>
    <dbReference type="NCBI Taxonomy" id="28887"/>
    <lineage>
        <taxon>Bacteria</taxon>
        <taxon>Bacillati</taxon>
        <taxon>Actinomycetota</taxon>
        <taxon>Actinomycetes</taxon>
        <taxon>Streptosporangiales</taxon>
        <taxon>Streptosporangiaceae</taxon>
        <taxon>Planobispora</taxon>
    </lineage>
</organism>
<dbReference type="EMBL" id="BOOH01000019">
    <property type="protein sequence ID" value="GIH76238.1"/>
    <property type="molecule type" value="Genomic_DNA"/>
</dbReference>
<feature type="compositionally biased region" description="Polar residues" evidence="1">
    <location>
        <begin position="153"/>
        <end position="169"/>
    </location>
</feature>
<dbReference type="AlphaFoldDB" id="A0A8J3RJQ4"/>
<sequence length="169" mass="17867">MPLTVVPDLPADDSHPTIDSAALIDQIVREGARRMPAAALPVEVGAYLAAFADGRDAGGRRLVVRNGSHALCEILTAAGVIEVHAPRVNDERADPVTGERQRSSDCARSWDGQGAELGAPSRARLHGRGTVPASDGQLSSTSVFWQATKRQRPSSLDMTYSGLPTLSTD</sequence>
<reference evidence="2 3" key="1">
    <citation type="submission" date="2021-01" db="EMBL/GenBank/DDBJ databases">
        <title>Whole genome shotgun sequence of Planobispora longispora NBRC 13918.</title>
        <authorList>
            <person name="Komaki H."/>
            <person name="Tamura T."/>
        </authorList>
    </citation>
    <scope>NUCLEOTIDE SEQUENCE [LARGE SCALE GENOMIC DNA]</scope>
    <source>
        <strain evidence="2 3">NBRC 13918</strain>
    </source>
</reference>
<dbReference type="Proteomes" id="UP000616724">
    <property type="component" value="Unassembled WGS sequence"/>
</dbReference>
<feature type="region of interest" description="Disordered" evidence="1">
    <location>
        <begin position="150"/>
        <end position="169"/>
    </location>
</feature>
<evidence type="ECO:0000313" key="2">
    <source>
        <dbReference type="EMBL" id="GIH76238.1"/>
    </source>
</evidence>
<keyword evidence="3" id="KW-1185">Reference proteome</keyword>
<protein>
    <submittedName>
        <fullName evidence="2">Uncharacterized protein</fullName>
    </submittedName>
</protein>
<accession>A0A8J3RJQ4</accession>
<comment type="caution">
    <text evidence="2">The sequence shown here is derived from an EMBL/GenBank/DDBJ whole genome shotgun (WGS) entry which is preliminary data.</text>
</comment>
<feature type="compositionally biased region" description="Basic and acidic residues" evidence="1">
    <location>
        <begin position="91"/>
        <end position="105"/>
    </location>
</feature>
<feature type="region of interest" description="Disordered" evidence="1">
    <location>
        <begin position="91"/>
        <end position="138"/>
    </location>
</feature>
<evidence type="ECO:0000313" key="3">
    <source>
        <dbReference type="Proteomes" id="UP000616724"/>
    </source>
</evidence>
<evidence type="ECO:0000256" key="1">
    <source>
        <dbReference type="SAM" id="MobiDB-lite"/>
    </source>
</evidence>
<name>A0A8J3RJQ4_9ACTN</name>
<proteinExistence type="predicted"/>